<dbReference type="KEGG" id="vg:24722954"/>
<dbReference type="Pfam" id="PF08133">
    <property type="entry name" value="Nuclease_act"/>
    <property type="match status" value="1"/>
</dbReference>
<dbReference type="GO" id="GO:0050792">
    <property type="term" value="P:regulation of viral process"/>
    <property type="evidence" value="ECO:0007669"/>
    <property type="project" value="InterPro"/>
</dbReference>
<dbReference type="GeneID" id="24722954"/>
<gene>
    <name evidence="1" type="ORF">CPT_Stevie66</name>
</gene>
<dbReference type="RefSeq" id="YP_009148772.1">
    <property type="nucleotide sequence ID" value="NC_027350.1"/>
</dbReference>
<accession>A0A0A0YW07</accession>
<organism evidence="1 2">
    <name type="scientific">Citrobacter phage Stevie</name>
    <dbReference type="NCBI Taxonomy" id="2885922"/>
    <lineage>
        <taxon>Viruses</taxon>
        <taxon>Duplodnaviria</taxon>
        <taxon>Heunggongvirae</taxon>
        <taxon>Uroviricota</taxon>
        <taxon>Caudoviricetes</taxon>
        <taxon>Drexlerviridae</taxon>
        <taxon>Tempevirinae</taxon>
        <taxon>Tlsvirus</taxon>
        <taxon>Tlsvirus stevie</taxon>
    </lineage>
</organism>
<sequence>MSSWHNEHVMQFYRYRIKKMLNSTNC</sequence>
<keyword evidence="2" id="KW-1185">Reference proteome</keyword>
<dbReference type="GO" id="GO:0004518">
    <property type="term" value="F:nuclease activity"/>
    <property type="evidence" value="ECO:0007669"/>
    <property type="project" value="InterPro"/>
</dbReference>
<evidence type="ECO:0000313" key="1">
    <source>
        <dbReference type="EMBL" id="AIX12335.1"/>
    </source>
</evidence>
<dbReference type="EMBL" id="KM236241">
    <property type="protein sequence ID" value="AIX12335.1"/>
    <property type="molecule type" value="Genomic_DNA"/>
</dbReference>
<protein>
    <submittedName>
        <fullName evidence="1">Uncharacterized protein</fullName>
    </submittedName>
</protein>
<proteinExistence type="predicted"/>
<dbReference type="InterPro" id="IPR012585">
    <property type="entry name" value="Stp"/>
</dbReference>
<dbReference type="Proteomes" id="UP000030325">
    <property type="component" value="Segment"/>
</dbReference>
<evidence type="ECO:0000313" key="2">
    <source>
        <dbReference type="Proteomes" id="UP000030325"/>
    </source>
</evidence>
<reference evidence="1 2" key="1">
    <citation type="journal article" date="2015" name="Genome Announc.">
        <title>Complete Genome of Citrobacter freundii Siphophage Stevie.</title>
        <authorList>
            <person name="Shaw J.P."/>
            <person name="Aviles Medina C.A."/>
            <person name="Chen Y."/>
            <person name="Luna A.J."/>
            <person name="Hernandez A.C."/>
            <person name="Kuty Everett G.F."/>
        </authorList>
    </citation>
    <scope>NUCLEOTIDE SEQUENCE [LARGE SCALE GENOMIC DNA]</scope>
</reference>
<name>A0A0A0YW07_9CAUD</name>